<proteinExistence type="predicted"/>
<accession>Q2HW88</accession>
<evidence type="ECO:0000313" key="1">
    <source>
        <dbReference type="EMBL" id="ABD28292.1"/>
    </source>
</evidence>
<reference evidence="1" key="2">
    <citation type="submission" date="2006-02" db="EMBL/GenBank/DDBJ databases">
        <authorList>
            <consortium name="The International Medicago Genome Annotation Group"/>
        </authorList>
    </citation>
    <scope>NUCLEOTIDE SEQUENCE</scope>
</reference>
<dbReference type="AlphaFoldDB" id="Q2HW88"/>
<name>Q2HW88_MEDTR</name>
<sequence length="136" mass="15661">MTVRLKKEEGSKGSERKERGIRWTGPVQMNQTAFFSGELVNFRRGGRRPTGGAAAPENQNTSVRIFFTFLRILFRIEFKSGLRKIKTNSYKPRSNKEISKKSEQKHYLYSSPIRSPPLFPAQFSFCSDLIRFPPLA</sequence>
<protein>
    <submittedName>
        <fullName evidence="1">Uncharacterized protein</fullName>
    </submittedName>
</protein>
<dbReference type="EMBL" id="AC147774">
    <property type="protein sequence ID" value="ABD28292.1"/>
    <property type="molecule type" value="Genomic_DNA"/>
</dbReference>
<gene>
    <name evidence="1" type="ORF">MtrDRAFT_AC147774g3v1</name>
</gene>
<organism evidence="1">
    <name type="scientific">Medicago truncatula</name>
    <name type="common">Barrel medic</name>
    <name type="synonym">Medicago tribuloides</name>
    <dbReference type="NCBI Taxonomy" id="3880"/>
    <lineage>
        <taxon>Eukaryota</taxon>
        <taxon>Viridiplantae</taxon>
        <taxon>Streptophyta</taxon>
        <taxon>Embryophyta</taxon>
        <taxon>Tracheophyta</taxon>
        <taxon>Spermatophyta</taxon>
        <taxon>Magnoliopsida</taxon>
        <taxon>eudicotyledons</taxon>
        <taxon>Gunneridae</taxon>
        <taxon>Pentapetalae</taxon>
        <taxon>rosids</taxon>
        <taxon>fabids</taxon>
        <taxon>Fabales</taxon>
        <taxon>Fabaceae</taxon>
        <taxon>Papilionoideae</taxon>
        <taxon>50 kb inversion clade</taxon>
        <taxon>NPAAA clade</taxon>
        <taxon>Hologalegina</taxon>
        <taxon>IRL clade</taxon>
        <taxon>Trifolieae</taxon>
        <taxon>Medicago</taxon>
    </lineage>
</organism>
<reference evidence="1" key="1">
    <citation type="submission" date="2004-04" db="EMBL/GenBank/DDBJ databases">
        <title>Medicago truncatula BAC genomic sequence.</title>
        <authorList>
            <person name="Town C.D."/>
            <person name="Tallon L.J."/>
            <person name="Arbogast T."/>
            <person name="Althoff R."/>
            <person name="Hine E."/>
            <person name="Monaghan E."/>
            <person name="Smith S.A."/>
            <person name="Utterback T."/>
            <person name="Feldblyum T."/>
            <person name="Koo H."/>
            <person name="Cheung F."/>
        </authorList>
    </citation>
    <scope>NUCLEOTIDE SEQUENCE</scope>
</reference>